<dbReference type="SUPFAM" id="SSF81343">
    <property type="entry name" value="Fumarate reductase respiratory complex transmembrane subunits"/>
    <property type="match status" value="1"/>
</dbReference>
<comment type="subcellular location">
    <subcellularLocation>
        <location evidence="1">Mitochondrion inner membrane</location>
        <topology evidence="1">Single-pass membrane protein</topology>
    </subcellularLocation>
</comment>
<evidence type="ECO:0000313" key="6">
    <source>
        <dbReference type="Proteomes" id="UP000075243"/>
    </source>
</evidence>
<dbReference type="PANTHER" id="PTHR36358:SF1">
    <property type="entry name" value="SUCCINATE DEHYDROGENASE SUBUNIT 4, MITOCHONDRIAL"/>
    <property type="match status" value="1"/>
</dbReference>
<sequence length="216" mass="23599">MQSLSLTLSKRLSNSKPLFRISSNLVAHASSATASSPSPPPPPSPPIPALNNLLAAPWSATQSRGITLSGSDVRVGNLVGNRGRAHEVLKLYRSCEGTGKAALEVPPRTVSGYATVATTEDDIKRKERSSALGNETKTKREQLLKVTAVAPLLLIYPNAYSLLLANFFLFWHTSAGIEEILADYVHHEMTREFVVISLRLFLIIAMKDVFLKFIFV</sequence>
<feature type="compositionally biased region" description="Pro residues" evidence="3">
    <location>
        <begin position="37"/>
        <end position="48"/>
    </location>
</feature>
<proteinExistence type="predicted"/>
<evidence type="ECO:0000256" key="3">
    <source>
        <dbReference type="SAM" id="MobiDB-lite"/>
    </source>
</evidence>
<dbReference type="Proteomes" id="UP000075243">
    <property type="component" value="Unassembled WGS sequence"/>
</dbReference>
<dbReference type="InterPro" id="IPR044963">
    <property type="entry name" value="SDH4"/>
</dbReference>
<keyword evidence="4" id="KW-0472">Membrane</keyword>
<dbReference type="STRING" id="3821.A0A151RWS0"/>
<reference evidence="5" key="1">
    <citation type="journal article" date="2012" name="Nat. Biotechnol.">
        <title>Draft genome sequence of pigeonpea (Cajanus cajan), an orphan legume crop of resource-poor farmers.</title>
        <authorList>
            <person name="Varshney R.K."/>
            <person name="Chen W."/>
            <person name="Li Y."/>
            <person name="Bharti A.K."/>
            <person name="Saxena R.K."/>
            <person name="Schlueter J.A."/>
            <person name="Donoghue M.T."/>
            <person name="Azam S."/>
            <person name="Fan G."/>
            <person name="Whaley A.M."/>
            <person name="Farmer A.D."/>
            <person name="Sheridan J."/>
            <person name="Iwata A."/>
            <person name="Tuteja R."/>
            <person name="Penmetsa R.V."/>
            <person name="Wu W."/>
            <person name="Upadhyaya H.D."/>
            <person name="Yang S.P."/>
            <person name="Shah T."/>
            <person name="Saxena K.B."/>
            <person name="Michael T."/>
            <person name="McCombie W.R."/>
            <person name="Yang B."/>
            <person name="Zhang G."/>
            <person name="Yang H."/>
            <person name="Wang J."/>
            <person name="Spillane C."/>
            <person name="Cook D.R."/>
            <person name="May G.D."/>
            <person name="Xu X."/>
            <person name="Jackson S.A."/>
        </authorList>
    </citation>
    <scope>NUCLEOTIDE SEQUENCE [LARGE SCALE GENOMIC DNA]</scope>
</reference>
<dbReference type="GO" id="GO:0006121">
    <property type="term" value="P:mitochondrial electron transport, succinate to ubiquinone"/>
    <property type="evidence" value="ECO:0007669"/>
    <property type="project" value="InterPro"/>
</dbReference>
<evidence type="ECO:0000313" key="5">
    <source>
        <dbReference type="EMBL" id="KYP47002.1"/>
    </source>
</evidence>
<dbReference type="OMA" id="FWHTSAG"/>
<evidence type="ECO:0000256" key="2">
    <source>
        <dbReference type="ARBA" id="ARBA00011313"/>
    </source>
</evidence>
<dbReference type="GO" id="GO:0045273">
    <property type="term" value="C:respiratory chain complex II (succinate dehydrogenase)"/>
    <property type="evidence" value="ECO:0007669"/>
    <property type="project" value="InterPro"/>
</dbReference>
<feature type="transmembrane region" description="Helical" evidence="4">
    <location>
        <begin position="193"/>
        <end position="215"/>
    </location>
</feature>
<protein>
    <recommendedName>
        <fullName evidence="7">Succinate dehydrogenase subunit 4, mitochondrial</fullName>
    </recommendedName>
</protein>
<evidence type="ECO:0000256" key="1">
    <source>
        <dbReference type="ARBA" id="ARBA00004434"/>
    </source>
</evidence>
<dbReference type="Gramene" id="C.cajan_31557.t">
    <property type="protein sequence ID" value="C.cajan_31557.t"/>
    <property type="gene ID" value="C.cajan_31557"/>
</dbReference>
<dbReference type="GO" id="GO:0005743">
    <property type="term" value="C:mitochondrial inner membrane"/>
    <property type="evidence" value="ECO:0007669"/>
    <property type="project" value="UniProtKB-SubCell"/>
</dbReference>
<gene>
    <name evidence="5" type="ORF">KK1_031371</name>
</gene>
<dbReference type="Gene3D" id="1.20.1300.10">
    <property type="entry name" value="Fumarate reductase/succinate dehydrogenase, transmembrane subunit"/>
    <property type="match status" value="1"/>
</dbReference>
<feature type="region of interest" description="Disordered" evidence="3">
    <location>
        <begin position="30"/>
        <end position="49"/>
    </location>
</feature>
<comment type="subunit">
    <text evidence="2">Component of complex II composed of eight subunits in plants: four classical SDH subunits SDH1, SDH2, SDH3 and SDH4 (a flavoprotein (FP), an iron-sulfur protein (IP), and a cytochrome b composed of a large and a small subunit.), as well as four subunits unknown in mitochondria from bacteria and heterotrophic eukaryotes.</text>
</comment>
<dbReference type="OrthoDB" id="822750at2759"/>
<name>A0A151RWS0_CAJCA</name>
<dbReference type="AlphaFoldDB" id="A0A151RWS0"/>
<dbReference type="InterPro" id="IPR034804">
    <property type="entry name" value="SQR/QFR_C/D"/>
</dbReference>
<keyword evidence="4" id="KW-0812">Transmembrane</keyword>
<feature type="transmembrane region" description="Helical" evidence="4">
    <location>
        <begin position="146"/>
        <end position="173"/>
    </location>
</feature>
<dbReference type="EMBL" id="KQ483540">
    <property type="protein sequence ID" value="KYP47002.1"/>
    <property type="molecule type" value="Genomic_DNA"/>
</dbReference>
<evidence type="ECO:0008006" key="7">
    <source>
        <dbReference type="Google" id="ProtNLM"/>
    </source>
</evidence>
<keyword evidence="6" id="KW-1185">Reference proteome</keyword>
<keyword evidence="4" id="KW-1133">Transmembrane helix</keyword>
<organism evidence="5 6">
    <name type="scientific">Cajanus cajan</name>
    <name type="common">Pigeon pea</name>
    <name type="synonym">Cajanus indicus</name>
    <dbReference type="NCBI Taxonomy" id="3821"/>
    <lineage>
        <taxon>Eukaryota</taxon>
        <taxon>Viridiplantae</taxon>
        <taxon>Streptophyta</taxon>
        <taxon>Embryophyta</taxon>
        <taxon>Tracheophyta</taxon>
        <taxon>Spermatophyta</taxon>
        <taxon>Magnoliopsida</taxon>
        <taxon>eudicotyledons</taxon>
        <taxon>Gunneridae</taxon>
        <taxon>Pentapetalae</taxon>
        <taxon>rosids</taxon>
        <taxon>fabids</taxon>
        <taxon>Fabales</taxon>
        <taxon>Fabaceae</taxon>
        <taxon>Papilionoideae</taxon>
        <taxon>50 kb inversion clade</taxon>
        <taxon>NPAAA clade</taxon>
        <taxon>indigoferoid/millettioid clade</taxon>
        <taxon>Phaseoleae</taxon>
        <taxon>Cajanus</taxon>
    </lineage>
</organism>
<dbReference type="PANTHER" id="PTHR36358">
    <property type="entry name" value="SUCCINATE DEHYDROGENASE SUBUNIT 4, MITOCHONDRIAL"/>
    <property type="match status" value="1"/>
</dbReference>
<dbReference type="GO" id="GO:0006099">
    <property type="term" value="P:tricarboxylic acid cycle"/>
    <property type="evidence" value="ECO:0007669"/>
    <property type="project" value="InterPro"/>
</dbReference>
<evidence type="ECO:0000256" key="4">
    <source>
        <dbReference type="SAM" id="Phobius"/>
    </source>
</evidence>
<accession>A0A151RWS0</accession>